<keyword evidence="13" id="KW-1185">Reference proteome</keyword>
<accession>A0A076FDP9</accession>
<proteinExistence type="inferred from homology"/>
<evidence type="ECO:0000256" key="4">
    <source>
        <dbReference type="ARBA" id="ARBA00022741"/>
    </source>
</evidence>
<dbReference type="Pfam" id="PF13537">
    <property type="entry name" value="GATase_7"/>
    <property type="match status" value="1"/>
</dbReference>
<reference evidence="13" key="1">
    <citation type="journal article" date="2014" name="Genome Announc.">
        <title>Complete Genome Sequence of Campylobacter iguaniorum Strain 1485ET, Isolated from a Bearded Dragon (Pogona vitticeps).</title>
        <authorList>
            <person name="Gilbert M.J."/>
            <person name="Miller W.G."/>
            <person name="Yee E."/>
            <person name="Kik M."/>
            <person name="Wagenaar J.A."/>
            <person name="Duim B."/>
        </authorList>
    </citation>
    <scope>NUCLEOTIDE SEQUENCE [LARGE SCALE GENOMIC DNA]</scope>
    <source>
        <strain evidence="13">1485E</strain>
    </source>
</reference>
<dbReference type="SUPFAM" id="SSF56235">
    <property type="entry name" value="N-terminal nucleophile aminohydrolases (Ntn hydrolases)"/>
    <property type="match status" value="1"/>
</dbReference>
<evidence type="ECO:0000256" key="10">
    <source>
        <dbReference type="PIRSR" id="PIRSR001589-3"/>
    </source>
</evidence>
<organism evidence="12 13">
    <name type="scientific">Campylobacter iguaniorum</name>
    <dbReference type="NCBI Taxonomy" id="1244531"/>
    <lineage>
        <taxon>Bacteria</taxon>
        <taxon>Pseudomonadati</taxon>
        <taxon>Campylobacterota</taxon>
        <taxon>Epsilonproteobacteria</taxon>
        <taxon>Campylobacterales</taxon>
        <taxon>Campylobacteraceae</taxon>
        <taxon>Campylobacter</taxon>
    </lineage>
</organism>
<evidence type="ECO:0000256" key="2">
    <source>
        <dbReference type="ARBA" id="ARBA00005752"/>
    </source>
</evidence>
<dbReference type="CDD" id="cd00712">
    <property type="entry name" value="AsnB"/>
    <property type="match status" value="1"/>
</dbReference>
<evidence type="ECO:0000256" key="1">
    <source>
        <dbReference type="ARBA" id="ARBA00005187"/>
    </source>
</evidence>
<dbReference type="HOGENOM" id="CLU_014658_3_1_7"/>
<dbReference type="GO" id="GO:0006529">
    <property type="term" value="P:asparagine biosynthetic process"/>
    <property type="evidence" value="ECO:0007669"/>
    <property type="project" value="UniProtKB-KW"/>
</dbReference>
<dbReference type="eggNOG" id="COG0367">
    <property type="taxonomic scope" value="Bacteria"/>
</dbReference>
<dbReference type="InterPro" id="IPR051786">
    <property type="entry name" value="ASN_synthetase/amidase"/>
</dbReference>
<evidence type="ECO:0000256" key="5">
    <source>
        <dbReference type="ARBA" id="ARBA00022840"/>
    </source>
</evidence>
<keyword evidence="6 8" id="KW-0315">Glutamine amidotransferase</keyword>
<dbReference type="NCBIfam" id="TIGR01536">
    <property type="entry name" value="asn_synth_AEB"/>
    <property type="match status" value="1"/>
</dbReference>
<comment type="pathway">
    <text evidence="1">Amino-acid biosynthesis; L-asparagine biosynthesis; L-asparagine from L-aspartate (L-Gln route): step 1/1.</text>
</comment>
<dbReference type="GO" id="GO:0005829">
    <property type="term" value="C:cytosol"/>
    <property type="evidence" value="ECO:0007669"/>
    <property type="project" value="TreeGrafter"/>
</dbReference>
<evidence type="ECO:0000313" key="12">
    <source>
        <dbReference type="EMBL" id="AII13939.1"/>
    </source>
</evidence>
<evidence type="ECO:0000313" key="13">
    <source>
        <dbReference type="Proteomes" id="UP000028486"/>
    </source>
</evidence>
<feature type="active site" description="For GATase activity" evidence="8">
    <location>
        <position position="2"/>
    </location>
</feature>
<dbReference type="Proteomes" id="UP000028486">
    <property type="component" value="Chromosome"/>
</dbReference>
<evidence type="ECO:0000256" key="9">
    <source>
        <dbReference type="PIRSR" id="PIRSR001589-2"/>
    </source>
</evidence>
<evidence type="ECO:0000256" key="8">
    <source>
        <dbReference type="PIRSR" id="PIRSR001589-1"/>
    </source>
</evidence>
<dbReference type="Gene3D" id="3.60.20.10">
    <property type="entry name" value="Glutamine Phosphoribosylpyrophosphate, subunit 1, domain 1"/>
    <property type="match status" value="1"/>
</dbReference>
<feature type="domain" description="Glutamine amidotransferase type-2" evidence="11">
    <location>
        <begin position="2"/>
        <end position="205"/>
    </location>
</feature>
<dbReference type="KEGG" id="caj:CIG1485E_0060"/>
<dbReference type="SUPFAM" id="SSF52402">
    <property type="entry name" value="Adenine nucleotide alpha hydrolases-like"/>
    <property type="match status" value="1"/>
</dbReference>
<keyword evidence="8" id="KW-0028">Amino-acid biosynthesis</keyword>
<feature type="site" description="Important for beta-aspartyl-AMP intermediate formation" evidence="10">
    <location>
        <position position="357"/>
    </location>
</feature>
<dbReference type="Gene3D" id="3.40.50.620">
    <property type="entry name" value="HUPs"/>
    <property type="match status" value="1"/>
</dbReference>
<dbReference type="InterPro" id="IPR029055">
    <property type="entry name" value="Ntn_hydrolases_N"/>
</dbReference>
<evidence type="ECO:0000256" key="7">
    <source>
        <dbReference type="ARBA" id="ARBA00048741"/>
    </source>
</evidence>
<keyword evidence="4 9" id="KW-0547">Nucleotide-binding</keyword>
<dbReference type="RefSeq" id="WP_051870884.1">
    <property type="nucleotide sequence ID" value="NZ_CP009043.1"/>
</dbReference>
<dbReference type="PANTHER" id="PTHR43284:SF1">
    <property type="entry name" value="ASPARAGINE SYNTHETASE"/>
    <property type="match status" value="1"/>
</dbReference>
<dbReference type="CDD" id="cd01991">
    <property type="entry name" value="Asn_synthase_B_C"/>
    <property type="match status" value="1"/>
</dbReference>
<comment type="catalytic activity">
    <reaction evidence="7">
        <text>L-aspartate + L-glutamine + ATP + H2O = L-asparagine + L-glutamate + AMP + diphosphate + H(+)</text>
        <dbReference type="Rhea" id="RHEA:12228"/>
        <dbReference type="ChEBI" id="CHEBI:15377"/>
        <dbReference type="ChEBI" id="CHEBI:15378"/>
        <dbReference type="ChEBI" id="CHEBI:29985"/>
        <dbReference type="ChEBI" id="CHEBI:29991"/>
        <dbReference type="ChEBI" id="CHEBI:30616"/>
        <dbReference type="ChEBI" id="CHEBI:33019"/>
        <dbReference type="ChEBI" id="CHEBI:58048"/>
        <dbReference type="ChEBI" id="CHEBI:58359"/>
        <dbReference type="ChEBI" id="CHEBI:456215"/>
        <dbReference type="EC" id="6.3.5.4"/>
    </reaction>
</comment>
<comment type="similarity">
    <text evidence="2">Belongs to the asparagine synthetase family.</text>
</comment>
<dbReference type="GO" id="GO:0005524">
    <property type="term" value="F:ATP binding"/>
    <property type="evidence" value="ECO:0007669"/>
    <property type="project" value="UniProtKB-KW"/>
</dbReference>
<protein>
    <recommendedName>
        <fullName evidence="3">asparagine synthase (glutamine-hydrolyzing)</fullName>
        <ecNumber evidence="3">6.3.5.4</ecNumber>
    </recommendedName>
</protein>
<dbReference type="Pfam" id="PF00733">
    <property type="entry name" value="Asn_synthase"/>
    <property type="match status" value="1"/>
</dbReference>
<evidence type="ECO:0000256" key="3">
    <source>
        <dbReference type="ARBA" id="ARBA00012737"/>
    </source>
</evidence>
<dbReference type="InterPro" id="IPR017932">
    <property type="entry name" value="GATase_2_dom"/>
</dbReference>
<name>A0A076FDP9_9BACT</name>
<feature type="binding site" evidence="9">
    <location>
        <position position="92"/>
    </location>
    <ligand>
        <name>L-glutamine</name>
        <dbReference type="ChEBI" id="CHEBI:58359"/>
    </ligand>
</feature>
<dbReference type="InterPro" id="IPR014729">
    <property type="entry name" value="Rossmann-like_a/b/a_fold"/>
</dbReference>
<dbReference type="InterPro" id="IPR033738">
    <property type="entry name" value="AsnB_N"/>
</dbReference>
<dbReference type="PROSITE" id="PS51278">
    <property type="entry name" value="GATASE_TYPE_2"/>
    <property type="match status" value="1"/>
</dbReference>
<dbReference type="PIRSF" id="PIRSF001589">
    <property type="entry name" value="Asn_synthetase_glu-h"/>
    <property type="match status" value="1"/>
</dbReference>
<gene>
    <name evidence="12" type="ORF">CIG1485E_0060</name>
</gene>
<keyword evidence="5 9" id="KW-0067">ATP-binding</keyword>
<dbReference type="InterPro" id="IPR001962">
    <property type="entry name" value="Asn_synthase"/>
</dbReference>
<dbReference type="InterPro" id="IPR006426">
    <property type="entry name" value="Asn_synth_AEB"/>
</dbReference>
<dbReference type="PANTHER" id="PTHR43284">
    <property type="entry name" value="ASPARAGINE SYNTHETASE (GLUTAMINE-HYDROLYZING)"/>
    <property type="match status" value="1"/>
</dbReference>
<dbReference type="EMBL" id="CP009043">
    <property type="protein sequence ID" value="AII13939.1"/>
    <property type="molecule type" value="Genomic_DNA"/>
</dbReference>
<evidence type="ECO:0000259" key="11">
    <source>
        <dbReference type="PROSITE" id="PS51278"/>
    </source>
</evidence>
<dbReference type="AlphaFoldDB" id="A0A076FDP9"/>
<evidence type="ECO:0000256" key="6">
    <source>
        <dbReference type="ARBA" id="ARBA00022962"/>
    </source>
</evidence>
<dbReference type="GO" id="GO:0004066">
    <property type="term" value="F:asparagine synthase (glutamine-hydrolyzing) activity"/>
    <property type="evidence" value="ECO:0007669"/>
    <property type="project" value="UniProtKB-EC"/>
</dbReference>
<sequence length="614" mass="70951">MCGIIGFNFKSNNDKIFSIASHRGPDNTSKVEMGNFTFGHNRLSIVDHNSLSNQPMISECGRYVIVFNGEIYNFATIKEKLKSKYHFKTSSDTEVLLYSYIEYGESCIDEFRGMFAFAIYDKELDKLFCARDRLGIKPFVYYAQNGKFIFASEIKVILEVLGSKPNINNEAISQYLHYLYIPYPNTIFQDIMKLPPAHTLTYQHGKYKIKKYWDIEDYKGLYGQINENEVVSSLDSLIDESVRLRMIADVELGSFLSGGIDSSMILYYMQKHSSKKINTYTLGFKDAKKYDETSDARIMAKYFNTNHTEIIINPNASELLPKMVESFDEPFGNPTSLLIYELTKETKKLATVALAGDGGDEVFGGYPRYEAVLLSQKLKHIPKSLFSLVAKFTDFIPENSSGNHKLRRIKTFINSLSKNESDMYEDWIGYFSDNELNKLLKEYKAYKHIVKDVWKTQNCNNGILKSSIVDLKTFLPNNLLAYGDAMSMANSFEVRFPLIDHKVVEFVTGVDTKYRIKNGQTKYLMKKILNGKIPNTIINKPKLGLNPPMGIWLKNDLKKLIDEYLSKQSVKNRGLFNCEYIKQIIHEHETNKRDRSLYIWSLIVLEEWFRRYID</sequence>
<dbReference type="EC" id="6.3.5.4" evidence="3"/>
<keyword evidence="8" id="KW-0061">Asparagine biosynthesis</keyword>